<reference evidence="2 3" key="1">
    <citation type="submission" date="2024-03" db="EMBL/GenBank/DDBJ databases">
        <title>Aureococcus anophagefferens CCMP1851 and Kratosvirus quantuckense: Draft genome of a second virus-susceptible host strain in the model system.</title>
        <authorList>
            <person name="Chase E."/>
            <person name="Truchon A.R."/>
            <person name="Schepens W."/>
            <person name="Wilhelm S.W."/>
        </authorList>
    </citation>
    <scope>NUCLEOTIDE SEQUENCE [LARGE SCALE GENOMIC DNA]</scope>
    <source>
        <strain evidence="2 3">CCMP1851</strain>
    </source>
</reference>
<keyword evidence="3" id="KW-1185">Reference proteome</keyword>
<evidence type="ECO:0000313" key="3">
    <source>
        <dbReference type="Proteomes" id="UP001363151"/>
    </source>
</evidence>
<accession>A0ABR1GEJ7</accession>
<organism evidence="2 3">
    <name type="scientific">Aureococcus anophagefferens</name>
    <name type="common">Harmful bloom alga</name>
    <dbReference type="NCBI Taxonomy" id="44056"/>
    <lineage>
        <taxon>Eukaryota</taxon>
        <taxon>Sar</taxon>
        <taxon>Stramenopiles</taxon>
        <taxon>Ochrophyta</taxon>
        <taxon>Pelagophyceae</taxon>
        <taxon>Pelagomonadales</taxon>
        <taxon>Pelagomonadaceae</taxon>
        <taxon>Aureococcus</taxon>
    </lineage>
</organism>
<gene>
    <name evidence="2" type="ORF">SO694_00009031</name>
</gene>
<name>A0ABR1GEJ7_AURAN</name>
<dbReference type="InterPro" id="IPR007474">
    <property type="entry name" value="ApaG_domain"/>
</dbReference>
<evidence type="ECO:0000313" key="2">
    <source>
        <dbReference type="EMBL" id="KAK7254231.1"/>
    </source>
</evidence>
<dbReference type="PROSITE" id="PS51087">
    <property type="entry name" value="APAG"/>
    <property type="match status" value="1"/>
</dbReference>
<comment type="caution">
    <text evidence="2">The sequence shown here is derived from an EMBL/GenBank/DDBJ whole genome shotgun (WGS) entry which is preliminary data.</text>
</comment>
<evidence type="ECO:0000259" key="1">
    <source>
        <dbReference type="PROSITE" id="PS51087"/>
    </source>
</evidence>
<dbReference type="PANTHER" id="PTHR14289">
    <property type="entry name" value="F-BOX ONLY PROTEIN 3"/>
    <property type="match status" value="1"/>
</dbReference>
<dbReference type="PANTHER" id="PTHR14289:SF16">
    <property type="entry name" value="POLYMERASE DELTA-INTERACTING PROTEIN 2"/>
    <property type="match status" value="1"/>
</dbReference>
<dbReference type="SUPFAM" id="SSF110069">
    <property type="entry name" value="ApaG-like"/>
    <property type="match status" value="1"/>
</dbReference>
<feature type="domain" description="ApaG" evidence="1">
    <location>
        <begin position="114"/>
        <end position="240"/>
    </location>
</feature>
<protein>
    <recommendedName>
        <fullName evidence="1">ApaG domain-containing protein</fullName>
    </recommendedName>
</protein>
<proteinExistence type="predicted"/>
<sequence length="243" mass="26029">MLARAVYRATLRGVHQIKKSGHPLQLSPPVTSEEWGTHTRLTPAELEEQREDVFPWAPADACGEAGALSADDLVRLARRRFAEPVDDEDAAQDDALAALRALHDLLGRHAASSHAVSHGVRVIASATFLGANEESGANLFAYRLRIKNERDDTVQLRSRHWVIADEDGAEDEVVPKGSHGVVGQTPTLAPGAEFQYASGTELRGPKGAIRGSFEFVSVGDGSTFEAEVRPFALVAPPAPGGAR</sequence>
<dbReference type="Proteomes" id="UP001363151">
    <property type="component" value="Unassembled WGS sequence"/>
</dbReference>
<dbReference type="EMBL" id="JBBJCI010000031">
    <property type="protein sequence ID" value="KAK7254231.1"/>
    <property type="molecule type" value="Genomic_DNA"/>
</dbReference>
<dbReference type="Gene3D" id="2.60.40.1470">
    <property type="entry name" value="ApaG domain"/>
    <property type="match status" value="1"/>
</dbReference>
<dbReference type="Pfam" id="PF04379">
    <property type="entry name" value="DUF525"/>
    <property type="match status" value="1"/>
</dbReference>
<dbReference type="InterPro" id="IPR036767">
    <property type="entry name" value="ApaG_sf"/>
</dbReference>